<keyword evidence="2" id="KW-1185">Reference proteome</keyword>
<name>A0ABT6M4V1_9NOCA</name>
<reference evidence="1 2" key="1">
    <citation type="submission" date="2023-04" db="EMBL/GenBank/DDBJ databases">
        <title>Forest soil microbial communities from Buena Vista Peninsula, Colon Province, Panama.</title>
        <authorList>
            <person name="Bouskill N."/>
        </authorList>
    </citation>
    <scope>NUCLEOTIDE SEQUENCE [LARGE SCALE GENOMIC DNA]</scope>
    <source>
        <strain evidence="1 2">CFH S0262</strain>
    </source>
</reference>
<dbReference type="EMBL" id="JARXVC010000001">
    <property type="protein sequence ID" value="MDH6279327.1"/>
    <property type="molecule type" value="Genomic_DNA"/>
</dbReference>
<evidence type="ECO:0008006" key="3">
    <source>
        <dbReference type="Google" id="ProtNLM"/>
    </source>
</evidence>
<gene>
    <name evidence="1" type="ORF">M2280_000532</name>
</gene>
<proteinExistence type="predicted"/>
<evidence type="ECO:0000313" key="2">
    <source>
        <dbReference type="Proteomes" id="UP001160334"/>
    </source>
</evidence>
<accession>A0ABT6M4V1</accession>
<sequence length="342" mass="35013">MNVERIVAPIPQPSVIDAQLPNWLTVAALPELRVVEAELPTILIETSLPAVPVVRVPNSWIPALKSATASFMASGSLMVDVVIGAQVAAPLNASGQLSVAARPKALAAAQLTGEGSLAITAFAYGGQFTRPAGFSGAGSASVQVRVSYPRTAELSGAGTLSVATVPRIARTANFGSAGTLGSATAVLADVTLTGAGGLSVVAQQAKVPMGMNKVGAQQIPGDTNNSAPLFPRSTKVRGWTVRAGNPNTVIVDDSLKSTAAMTVNFTGKVSFEVEGLASAIQFMIVKNNAEVVSIGNTGATLSGTAALAPNDTLSLYAWGSAYVSSAYRNVIETNTFLYWTPI</sequence>
<protein>
    <recommendedName>
        <fullName evidence="3">Minor tail protein</fullName>
    </recommendedName>
</protein>
<dbReference type="Proteomes" id="UP001160334">
    <property type="component" value="Unassembled WGS sequence"/>
</dbReference>
<dbReference type="RefSeq" id="WP_280758695.1">
    <property type="nucleotide sequence ID" value="NZ_JARXVC010000001.1"/>
</dbReference>
<evidence type="ECO:0000313" key="1">
    <source>
        <dbReference type="EMBL" id="MDH6279327.1"/>
    </source>
</evidence>
<comment type="caution">
    <text evidence="1">The sequence shown here is derived from an EMBL/GenBank/DDBJ whole genome shotgun (WGS) entry which is preliminary data.</text>
</comment>
<organism evidence="1 2">
    <name type="scientific">Prescottella agglutinans</name>
    <dbReference type="NCBI Taxonomy" id="1644129"/>
    <lineage>
        <taxon>Bacteria</taxon>
        <taxon>Bacillati</taxon>
        <taxon>Actinomycetota</taxon>
        <taxon>Actinomycetes</taxon>
        <taxon>Mycobacteriales</taxon>
        <taxon>Nocardiaceae</taxon>
        <taxon>Prescottella</taxon>
    </lineage>
</organism>